<keyword evidence="5" id="KW-0812">Transmembrane</keyword>
<evidence type="ECO:0000256" key="5">
    <source>
        <dbReference type="SAM" id="Phobius"/>
    </source>
</evidence>
<accession>A0A1I2GUK0</accession>
<keyword evidence="8" id="KW-0675">Receptor</keyword>
<feature type="transmembrane region" description="Helical" evidence="5">
    <location>
        <begin position="12"/>
        <end position="32"/>
    </location>
</feature>
<evidence type="ECO:0000313" key="8">
    <source>
        <dbReference type="EMBL" id="SFF21122.1"/>
    </source>
</evidence>
<dbReference type="SMART" id="SM00304">
    <property type="entry name" value="HAMP"/>
    <property type="match status" value="1"/>
</dbReference>
<dbReference type="InterPro" id="IPR051310">
    <property type="entry name" value="MCP_chemotaxis"/>
</dbReference>
<evidence type="ECO:0000259" key="6">
    <source>
        <dbReference type="PROSITE" id="PS50111"/>
    </source>
</evidence>
<protein>
    <submittedName>
        <fullName evidence="8">Methyl-accepting chemotaxis protein-1, serine sensor receptor</fullName>
    </submittedName>
</protein>
<dbReference type="FunFam" id="1.10.287.950:FF:000001">
    <property type="entry name" value="Methyl-accepting chemotaxis sensory transducer"/>
    <property type="match status" value="1"/>
</dbReference>
<dbReference type="GO" id="GO:0004888">
    <property type="term" value="F:transmembrane signaling receptor activity"/>
    <property type="evidence" value="ECO:0007669"/>
    <property type="project" value="InterPro"/>
</dbReference>
<comment type="subcellular location">
    <subcellularLocation>
        <location evidence="1">Membrane</location>
    </subcellularLocation>
</comment>
<dbReference type="SUPFAM" id="SSF58104">
    <property type="entry name" value="Methyl-accepting chemotaxis protein (MCP) signaling domain"/>
    <property type="match status" value="1"/>
</dbReference>
<keyword evidence="2" id="KW-0488">Methylation</keyword>
<dbReference type="AlphaFoldDB" id="A0A1I2GUK0"/>
<organism evidence="8 9">
    <name type="scientific">Paracidovorax wautersii</name>
    <dbReference type="NCBI Taxonomy" id="1177982"/>
    <lineage>
        <taxon>Bacteria</taxon>
        <taxon>Pseudomonadati</taxon>
        <taxon>Pseudomonadota</taxon>
        <taxon>Betaproteobacteria</taxon>
        <taxon>Burkholderiales</taxon>
        <taxon>Comamonadaceae</taxon>
        <taxon>Paracidovorax</taxon>
    </lineage>
</organism>
<dbReference type="SMART" id="SM00283">
    <property type="entry name" value="MA"/>
    <property type="match status" value="1"/>
</dbReference>
<dbReference type="OrthoDB" id="9763018at2"/>
<evidence type="ECO:0000256" key="2">
    <source>
        <dbReference type="ARBA" id="ARBA00022481"/>
    </source>
</evidence>
<evidence type="ECO:0000259" key="7">
    <source>
        <dbReference type="PROSITE" id="PS50885"/>
    </source>
</evidence>
<evidence type="ECO:0000256" key="1">
    <source>
        <dbReference type="ARBA" id="ARBA00004370"/>
    </source>
</evidence>
<evidence type="ECO:0000256" key="3">
    <source>
        <dbReference type="ARBA" id="ARBA00029447"/>
    </source>
</evidence>
<dbReference type="InterPro" id="IPR004089">
    <property type="entry name" value="MCPsignal_dom"/>
</dbReference>
<feature type="domain" description="HAMP" evidence="7">
    <location>
        <begin position="186"/>
        <end position="241"/>
    </location>
</feature>
<proteinExistence type="inferred from homology"/>
<dbReference type="Proteomes" id="UP000199119">
    <property type="component" value="Unassembled WGS sequence"/>
</dbReference>
<dbReference type="GO" id="GO:0006935">
    <property type="term" value="P:chemotaxis"/>
    <property type="evidence" value="ECO:0007669"/>
    <property type="project" value="InterPro"/>
</dbReference>
<name>A0A1I2GUK0_9BURK</name>
<evidence type="ECO:0000256" key="4">
    <source>
        <dbReference type="PROSITE-ProRule" id="PRU00284"/>
    </source>
</evidence>
<dbReference type="PROSITE" id="PS50111">
    <property type="entry name" value="CHEMOTAXIS_TRANSDUC_2"/>
    <property type="match status" value="1"/>
</dbReference>
<dbReference type="EMBL" id="FONX01000017">
    <property type="protein sequence ID" value="SFF21122.1"/>
    <property type="molecule type" value="Genomic_DNA"/>
</dbReference>
<evidence type="ECO:0000313" key="9">
    <source>
        <dbReference type="Proteomes" id="UP000199119"/>
    </source>
</evidence>
<dbReference type="PROSITE" id="PS50885">
    <property type="entry name" value="HAMP"/>
    <property type="match status" value="1"/>
</dbReference>
<dbReference type="CDD" id="cd11386">
    <property type="entry name" value="MCP_signal"/>
    <property type="match status" value="1"/>
</dbReference>
<keyword evidence="5" id="KW-1133">Transmembrane helix</keyword>
<keyword evidence="5" id="KW-0472">Membrane</keyword>
<dbReference type="PANTHER" id="PTHR43531:SF14">
    <property type="entry name" value="METHYL-ACCEPTING CHEMOTAXIS PROTEIN I-RELATED"/>
    <property type="match status" value="1"/>
</dbReference>
<dbReference type="Pfam" id="PF00015">
    <property type="entry name" value="MCPsignal"/>
    <property type="match status" value="1"/>
</dbReference>
<comment type="similarity">
    <text evidence="3">Belongs to the methyl-accepting chemotaxis (MCP) protein family.</text>
</comment>
<dbReference type="CDD" id="cd06225">
    <property type="entry name" value="HAMP"/>
    <property type="match status" value="1"/>
</dbReference>
<dbReference type="GO" id="GO:0007165">
    <property type="term" value="P:signal transduction"/>
    <property type="evidence" value="ECO:0007669"/>
    <property type="project" value="UniProtKB-KW"/>
</dbReference>
<dbReference type="PANTHER" id="PTHR43531">
    <property type="entry name" value="PROTEIN ICFG"/>
    <property type="match status" value="1"/>
</dbReference>
<gene>
    <name evidence="8" type="ORF">SAMN04489711_1177</name>
</gene>
<dbReference type="GO" id="GO:0005886">
    <property type="term" value="C:plasma membrane"/>
    <property type="evidence" value="ECO:0007669"/>
    <property type="project" value="TreeGrafter"/>
</dbReference>
<dbReference type="PRINTS" id="PR00260">
    <property type="entry name" value="CHEMTRNSDUCR"/>
</dbReference>
<dbReference type="InterPro" id="IPR003660">
    <property type="entry name" value="HAMP_dom"/>
</dbReference>
<dbReference type="Gene3D" id="1.10.287.950">
    <property type="entry name" value="Methyl-accepting chemotaxis protein"/>
    <property type="match status" value="1"/>
</dbReference>
<sequence length="490" mass="52163">MHKRSIRQWLKLLAIVLLVSAVTSFYGLRLMGKGAKFHYLEREYAVNLLHLDRDLEHTVAGAAQDKAPILKALNHSQWISGHVDTELFGFELVAFRLMGFGAVIDLPRDSIRRVGGMISKLQADPSAQLSPALAKALQPDLMELIRYGDDFAKEVSAAVDFVGVAVRVLTAICLALLGLILWRMADAVLGPLEKARDVAQTLAQGDLSVPIGSDARGQAHEVGELLSALRTMQGTFRDVVARVTEASQSVVAGSSEIATGSTDLSHRTEEQASRLQHASSAMTEMVEAVRQNADTAASATQVAREANDAARQGGEVMKHTMETMKAIATDSGSIANIIGVIDGIAFQTNILALNAAVEAARAGEQGRGFAVVATEVRTLAGRAAASAREIKALIGASVEKVDTGSRLVDDAVRAVQQIESRVDRVQTLIGEISSTLAQQSSGIAEISQTVTLLDDSTQQNAAIAEQSAAATYSLKQQADNLSEAVAFFRV</sequence>
<dbReference type="RefSeq" id="WP_092941187.1">
    <property type="nucleotide sequence ID" value="NZ_FONX01000017.1"/>
</dbReference>
<dbReference type="InterPro" id="IPR004090">
    <property type="entry name" value="Chemotax_Me-accpt_rcpt"/>
</dbReference>
<dbReference type="STRING" id="1177982.SAMN04489711_1177"/>
<reference evidence="9" key="1">
    <citation type="submission" date="2016-10" db="EMBL/GenBank/DDBJ databases">
        <authorList>
            <person name="Varghese N."/>
            <person name="Submissions S."/>
        </authorList>
    </citation>
    <scope>NUCLEOTIDE SEQUENCE [LARGE SCALE GENOMIC DNA]</scope>
    <source>
        <strain evidence="9">DSM 27981</strain>
    </source>
</reference>
<keyword evidence="9" id="KW-1185">Reference proteome</keyword>
<feature type="domain" description="Methyl-accepting transducer" evidence="6">
    <location>
        <begin position="246"/>
        <end position="475"/>
    </location>
</feature>
<keyword evidence="4" id="KW-0807">Transducer</keyword>